<feature type="non-terminal residue" evidence="1">
    <location>
        <position position="397"/>
    </location>
</feature>
<protein>
    <recommendedName>
        <fullName evidence="2">Helicase</fullName>
    </recommendedName>
</protein>
<gene>
    <name evidence="1" type="ORF">METZ01_LOCUS290792</name>
</gene>
<proteinExistence type="predicted"/>
<dbReference type="AlphaFoldDB" id="A0A382LME6"/>
<organism evidence="1">
    <name type="scientific">marine metagenome</name>
    <dbReference type="NCBI Taxonomy" id="408172"/>
    <lineage>
        <taxon>unclassified sequences</taxon>
        <taxon>metagenomes</taxon>
        <taxon>ecological metagenomes</taxon>
    </lineage>
</organism>
<evidence type="ECO:0000313" key="1">
    <source>
        <dbReference type="EMBL" id="SVC37938.1"/>
    </source>
</evidence>
<evidence type="ECO:0008006" key="2">
    <source>
        <dbReference type="Google" id="ProtNLM"/>
    </source>
</evidence>
<feature type="non-terminal residue" evidence="1">
    <location>
        <position position="1"/>
    </location>
</feature>
<name>A0A382LME6_9ZZZZ</name>
<reference evidence="1" key="1">
    <citation type="submission" date="2018-05" db="EMBL/GenBank/DDBJ databases">
        <authorList>
            <person name="Lanie J.A."/>
            <person name="Ng W.-L."/>
            <person name="Kazmierczak K.M."/>
            <person name="Andrzejewski T.M."/>
            <person name="Davidsen T.M."/>
            <person name="Wayne K.J."/>
            <person name="Tettelin H."/>
            <person name="Glass J.I."/>
            <person name="Rusch D."/>
            <person name="Podicherti R."/>
            <person name="Tsui H.-C.T."/>
            <person name="Winkler M.E."/>
        </authorList>
    </citation>
    <scope>NUCLEOTIDE SEQUENCE</scope>
</reference>
<accession>A0A382LME6</accession>
<sequence length="397" mass="45142">PMTSPDVKNSQGEIIAPEMNLLASDDPSEWKKGLEQIQEVIDEYEEWINNQSKEKTQTETTQRMISECEETLMRMKDGFGLLTSNQEVKKVFRWANKAMYDQQIRPNSLRMATFNLKSPLDFSFDEYPKTKEGLGKWRAFQIAFLIMNLRSIIEPQNTDLRENVELIWFPTGGGKTEAYFGLAAFSILWRRLKDPLDDGTEVLMRYTLRLLTTQQYQRAASLICALDLIREENETDLGESRITLGLWIGGASSPNTVNSIKEAWKDITKPRFPKNNFVINQCPWCGAEMGIPRSKKSLRKNQNPLGYEKSGAGKSVRISFFCPDSACDFNLSRKLPLFVDDVSISEETPSMLIGTIDKLAMLAFESGNKNFPVFGRDVDGNQVKPPPGLIIQDELHL</sequence>
<dbReference type="EMBL" id="UINC01088050">
    <property type="protein sequence ID" value="SVC37938.1"/>
    <property type="molecule type" value="Genomic_DNA"/>
</dbReference>